<name>A0A183EZE3_9BILA</name>
<organism evidence="1">
    <name type="scientific">Gongylonema pulchrum</name>
    <dbReference type="NCBI Taxonomy" id="637853"/>
    <lineage>
        <taxon>Eukaryota</taxon>
        <taxon>Metazoa</taxon>
        <taxon>Ecdysozoa</taxon>
        <taxon>Nematoda</taxon>
        <taxon>Chromadorea</taxon>
        <taxon>Rhabditida</taxon>
        <taxon>Spirurina</taxon>
        <taxon>Spiruromorpha</taxon>
        <taxon>Spiruroidea</taxon>
        <taxon>Gongylonematidae</taxon>
        <taxon>Gongylonema</taxon>
    </lineage>
</organism>
<evidence type="ECO:0000313" key="1">
    <source>
        <dbReference type="WBParaSite" id="GPUH_0002636401-mRNA-1"/>
    </source>
</evidence>
<sequence length="137" mass="16337">LIDNPGYIKKRSKSKVIRYRMYNIHTEPQQFYRELLMLYYRWRNEEAEIVNIDCEVLFHIRSDEIMQNRGKYHYFPNSVVEDAMEQAQNDAQAREASVDTDPIAPTFDFNNDYRVGPEVIHIEDGQYSKCGTCPMRF</sequence>
<dbReference type="WBParaSite" id="GPUH_0002636401-mRNA-1">
    <property type="protein sequence ID" value="GPUH_0002636401-mRNA-1"/>
    <property type="gene ID" value="GPUH_0002636401"/>
</dbReference>
<dbReference type="AlphaFoldDB" id="A0A183EZE3"/>
<accession>A0A183EZE3</accession>
<protein>
    <submittedName>
        <fullName evidence="1">DNK domain-containing protein</fullName>
    </submittedName>
</protein>
<proteinExistence type="predicted"/>
<reference evidence="1" key="1">
    <citation type="submission" date="2016-06" db="UniProtKB">
        <authorList>
            <consortium name="WormBaseParasite"/>
        </authorList>
    </citation>
    <scope>IDENTIFICATION</scope>
</reference>